<keyword evidence="2" id="KW-0436">Ligase</keyword>
<dbReference type="InterPro" id="IPR042099">
    <property type="entry name" value="ANL_N_sf"/>
</dbReference>
<dbReference type="InterPro" id="IPR050237">
    <property type="entry name" value="ATP-dep_AMP-bd_enzyme"/>
</dbReference>
<dbReference type="PANTHER" id="PTHR43767:SF1">
    <property type="entry name" value="NONRIBOSOMAL PEPTIDE SYNTHASE PES1 (EUROFUNG)-RELATED"/>
    <property type="match status" value="1"/>
</dbReference>
<dbReference type="KEGG" id="git:C6V83_17635"/>
<dbReference type="PANTHER" id="PTHR43767">
    <property type="entry name" value="LONG-CHAIN-FATTY-ACID--COA LIGASE"/>
    <property type="match status" value="1"/>
</dbReference>
<dbReference type="EMBL" id="CP027433">
    <property type="protein sequence ID" value="AVM01810.1"/>
    <property type="molecule type" value="Genomic_DNA"/>
</dbReference>
<evidence type="ECO:0000259" key="4">
    <source>
        <dbReference type="Pfam" id="PF13193"/>
    </source>
</evidence>
<reference evidence="5 6" key="1">
    <citation type="submission" date="2018-03" db="EMBL/GenBank/DDBJ databases">
        <title>Characteristics and genome of n-alkane degrading marine bacteria Gordonia iterans isolated from crude oil contaminated in Tae-an, South Korea.</title>
        <authorList>
            <person name="Lee S.-S."/>
            <person name="Kim H."/>
        </authorList>
    </citation>
    <scope>NUCLEOTIDE SEQUENCE [LARGE SCALE GENOMIC DNA]</scope>
    <source>
        <strain evidence="5 6">Co17</strain>
    </source>
</reference>
<evidence type="ECO:0000259" key="3">
    <source>
        <dbReference type="Pfam" id="PF00501"/>
    </source>
</evidence>
<proteinExistence type="inferred from homology"/>
<protein>
    <submittedName>
        <fullName evidence="5">Acyl-CoA synthetase</fullName>
    </submittedName>
</protein>
<evidence type="ECO:0000313" key="6">
    <source>
        <dbReference type="Proteomes" id="UP000239814"/>
    </source>
</evidence>
<dbReference type="Pfam" id="PF13193">
    <property type="entry name" value="AMP-binding_C"/>
    <property type="match status" value="1"/>
</dbReference>
<evidence type="ECO:0000256" key="2">
    <source>
        <dbReference type="ARBA" id="ARBA00022598"/>
    </source>
</evidence>
<dbReference type="Proteomes" id="UP000239814">
    <property type="component" value="Chromosome"/>
</dbReference>
<dbReference type="GO" id="GO:0016878">
    <property type="term" value="F:acid-thiol ligase activity"/>
    <property type="evidence" value="ECO:0007669"/>
    <property type="project" value="UniProtKB-ARBA"/>
</dbReference>
<dbReference type="OrthoDB" id="9803968at2"/>
<dbReference type="InterPro" id="IPR045851">
    <property type="entry name" value="AMP-bd_C_sf"/>
</dbReference>
<comment type="similarity">
    <text evidence="1">Belongs to the ATP-dependent AMP-binding enzyme family.</text>
</comment>
<feature type="domain" description="AMP-binding enzyme C-terminal" evidence="4">
    <location>
        <begin position="467"/>
        <end position="542"/>
    </location>
</feature>
<name>A0A2S0KJF7_9ACTN</name>
<dbReference type="AlphaFoldDB" id="A0A2S0KJF7"/>
<evidence type="ECO:0000256" key="1">
    <source>
        <dbReference type="ARBA" id="ARBA00006432"/>
    </source>
</evidence>
<organism evidence="5 6">
    <name type="scientific">Gordonia iterans</name>
    <dbReference type="NCBI Taxonomy" id="1004901"/>
    <lineage>
        <taxon>Bacteria</taxon>
        <taxon>Bacillati</taxon>
        <taxon>Actinomycetota</taxon>
        <taxon>Actinomycetes</taxon>
        <taxon>Mycobacteriales</taxon>
        <taxon>Gordoniaceae</taxon>
        <taxon>Gordonia</taxon>
    </lineage>
</organism>
<dbReference type="SUPFAM" id="SSF56801">
    <property type="entry name" value="Acetyl-CoA synthetase-like"/>
    <property type="match status" value="1"/>
</dbReference>
<sequence>MTYAERPWLARYPVGTPADIIQEHGTALGVFDAAVEAAPDAAFLQYFGTSQSFADVDRASRALAATLADRGFSAGDRLALYVQNNPAFVIGMIAAWRLGGIAVAVNPMNKARELTYLLADSGATALLALDDLYAQVGKDVVENGDTAVSTVITCSARDMQDRDDARLFAGLERIRVEGTLDLATVVAAGGGDELADPGLGPDDVAVLAYTSGTTGDPKGAMNTHGNFAFNAQVYREWTGLRPGEGVLGVAPLFHITGLVGHIMVAMLVRSPLILAHRFEPAVMVDAIREYRPVFTVGAITAFGALAAVPGVAPEDFSSLRILYSGGAPIAPAVGDRLEKTFGAYIHNIYGLTETNSPSHAVPLGVRAPVDPASGALSVGVPVFNTVVRVVGADGADVPVGEVGEFVTSGPQVVPGYWNKPEATATSIPGGELHTGDVGFMDDDGWFYVVDRMKDMINASGYKVWPREVEDVLYTHPAIREAAVVGVPDEYRGETVKAFVALHAGAELEPDELIDFAKSQMAAYKYPRSVEIVDELPKTVTGKILRRELRTAD</sequence>
<dbReference type="Gene3D" id="3.40.50.12780">
    <property type="entry name" value="N-terminal domain of ligase-like"/>
    <property type="match status" value="1"/>
</dbReference>
<keyword evidence="6" id="KW-1185">Reference proteome</keyword>
<evidence type="ECO:0000313" key="5">
    <source>
        <dbReference type="EMBL" id="AVM01810.1"/>
    </source>
</evidence>
<gene>
    <name evidence="5" type="ORF">C6V83_17635</name>
</gene>
<dbReference type="InterPro" id="IPR000873">
    <property type="entry name" value="AMP-dep_synth/lig_dom"/>
</dbReference>
<dbReference type="InterPro" id="IPR020845">
    <property type="entry name" value="AMP-binding_CS"/>
</dbReference>
<accession>A0A2S0KJF7</accession>
<dbReference type="InterPro" id="IPR025110">
    <property type="entry name" value="AMP-bd_C"/>
</dbReference>
<dbReference type="Gene3D" id="3.30.300.30">
    <property type="match status" value="1"/>
</dbReference>
<dbReference type="PROSITE" id="PS00455">
    <property type="entry name" value="AMP_BINDING"/>
    <property type="match status" value="1"/>
</dbReference>
<dbReference type="Pfam" id="PF00501">
    <property type="entry name" value="AMP-binding"/>
    <property type="match status" value="1"/>
</dbReference>
<dbReference type="FunFam" id="3.30.300.30:FF:000008">
    <property type="entry name" value="2,3-dihydroxybenzoate-AMP ligase"/>
    <property type="match status" value="1"/>
</dbReference>
<feature type="domain" description="AMP-dependent synthetase/ligase" evidence="3">
    <location>
        <begin position="31"/>
        <end position="417"/>
    </location>
</feature>
<dbReference type="RefSeq" id="WP_105943513.1">
    <property type="nucleotide sequence ID" value="NZ_CP027433.1"/>
</dbReference>